<gene>
    <name evidence="7" type="primary">essC</name>
    <name evidence="7" type="ORF">FYJ39_19395</name>
</gene>
<accession>A0A7X2NPD0</accession>
<dbReference type="PANTHER" id="PTHR22683">
    <property type="entry name" value="SPORULATION PROTEIN RELATED"/>
    <property type="match status" value="1"/>
</dbReference>
<dbReference type="GO" id="GO:0005524">
    <property type="term" value="F:ATP binding"/>
    <property type="evidence" value="ECO:0007669"/>
    <property type="project" value="UniProtKB-UniRule"/>
</dbReference>
<keyword evidence="2 4" id="KW-0547">Nucleotide-binding</keyword>
<evidence type="ECO:0000256" key="1">
    <source>
        <dbReference type="ARBA" id="ARBA00022737"/>
    </source>
</evidence>
<keyword evidence="5" id="KW-1133">Transmembrane helix</keyword>
<keyword evidence="5" id="KW-0812">Transmembrane</keyword>
<dbReference type="EMBL" id="VUMD01000031">
    <property type="protein sequence ID" value="MSS38614.1"/>
    <property type="molecule type" value="Genomic_DNA"/>
</dbReference>
<dbReference type="CDD" id="cd01127">
    <property type="entry name" value="TrwB_TraG_TraD_VirD4"/>
    <property type="match status" value="1"/>
</dbReference>
<feature type="transmembrane region" description="Helical" evidence="5">
    <location>
        <begin position="175"/>
        <end position="195"/>
    </location>
</feature>
<keyword evidence="3 4" id="KW-0067">ATP-binding</keyword>
<evidence type="ECO:0000256" key="5">
    <source>
        <dbReference type="SAM" id="Phobius"/>
    </source>
</evidence>
<dbReference type="SMART" id="SM00382">
    <property type="entry name" value="AAA"/>
    <property type="match status" value="2"/>
</dbReference>
<dbReference type="InterPro" id="IPR003593">
    <property type="entry name" value="AAA+_ATPase"/>
</dbReference>
<evidence type="ECO:0000313" key="8">
    <source>
        <dbReference type="Proteomes" id="UP000429958"/>
    </source>
</evidence>
<dbReference type="RefSeq" id="WP_154474003.1">
    <property type="nucleotide sequence ID" value="NZ_VUMD01000031.1"/>
</dbReference>
<sequence length="1415" mass="160727">MKFQLFLKDKYYEEIPKGYKDLIRHDVIEEIELENTFQSYERPDDFFIGEDGDIKLKNSKLYFHINHQNLEVKGDLGAELVYWNQRRLRKTQVRILKGDCLLTGNTKICFFADHVKVYAKQIDYETSLLPVIKETAPYSGFPDYKRSPRIIKRVPKDKVEIKTPPEMKEADKGGLAMLILPSLATTALTVGIGILMGRGTYLFISAGAAVITISVSMIRYFSDRKERIETNQKNQEAYEAYLLKKRKELYRLYRKEAEAYSHNFPSVQELNKLVHGFDSRIYERLATDQDFLVFSIGKHFSNVSYQISLPEAEISVQEDQMYEQAAALNREYSMIWSDVSVDLKRSHLGLVGSKAVIHQQLQTYLCQITTFHSYRDLQIVVLYDEKYAASFSWMKWLPHCRIQALNVRGLIYSEKARDQVLNSLNQILKARRQKLEESKKEAKFLPHFLFIIDEPRFIMDHSIMEYLNGEGNRLSFSIIYTSYLRANLPDYIDTILLLEHAKEGRLLLKEKEYCNELIQLPEAGGINLELFARDLGVLNHLLETTSHIPDSITFFELYKVLSPDELEIEKRWRAHCAEKSLAVPLGVRAVDDIVELNLHEKAHGPHGLVAGTTGSGKSEIIQSYILSLAVNFHPHEVGFLLIDYKGGGMAGLFEDLPHLLGTITNLDGSESMRALASIKSELARRQKLFSEHNVNHINAYMRLLREGEAAEPIPHLFLISDEFAELKKEQPDFMKELVSTARIGRSLGVHLILATQKPTGVVDDQIWTNSKFKLALKVQNESDSKEILKTPDAASITQAGRAYLQVGNNEIYELFQSAWSGASYIKEQEKEVTLDNRVYLVNDLGQRMLVNQDLGGSKAENGAKETQLDVTIQYIKEVYEKLKAVSVRKPWLPALGMVIVSPYAEKLTSDSHFLEEGISVSIGLIDIPEEQKQEMFVMNFTENGNLMYIASSGYGKSVFLTTVALSLSLKYLVEEMNLFLLDFGNNALISLQNLPHAAEYITLDDTERYGKFKKLVLNEMKLRKMRMAEVCAQNFQVYNQTSAVPMRAWVILMDNYDAVKELGFDEEEYFTKISRDGASLGIYFVITATRMNAIRGATYNNFKVKLAGFNFERGEISCIVGRSPYILPEVKGRAMVKYGERVSCMQIYSMVPFKTDLEYRSAVNQLIEKIKANSHGAEAPHMPVMPEEVDISVIEKYENPDLDIYVGLEKENVALEGIRMNHSPFIILGAAGSGKTNLLKIFVHQLAGKARITLFDSPNKDLRSCEAIDGVNIVKNLEEFVAFMDELEREVIRREQTIKGVSEEKEGRMFQDMDKCAVLIDDLSCFFSHQTTSEQEIAGMMARAANVGIWIAATNLLNKFYGSDPVTDLFKRAVCGVLVSPQGHLGIVPVNLEPGLNEGVLYRKGKSMVVRIPKA</sequence>
<feature type="transmembrane region" description="Helical" evidence="5">
    <location>
        <begin position="201"/>
        <end position="221"/>
    </location>
</feature>
<feature type="domain" description="FtsK" evidence="6">
    <location>
        <begin position="591"/>
        <end position="785"/>
    </location>
</feature>
<keyword evidence="1" id="KW-0677">Repeat</keyword>
<evidence type="ECO:0000256" key="2">
    <source>
        <dbReference type="ARBA" id="ARBA00022741"/>
    </source>
</evidence>
<protein>
    <submittedName>
        <fullName evidence="7">Type VII secretion protein EssC</fullName>
    </submittedName>
</protein>
<dbReference type="InterPro" id="IPR002543">
    <property type="entry name" value="FtsK_dom"/>
</dbReference>
<dbReference type="Pfam" id="PF01580">
    <property type="entry name" value="FtsK_SpoIIIE"/>
    <property type="match status" value="2"/>
</dbReference>
<dbReference type="InterPro" id="IPR050206">
    <property type="entry name" value="FtsK/SpoIIIE/SftA"/>
</dbReference>
<dbReference type="GO" id="GO:0016020">
    <property type="term" value="C:membrane"/>
    <property type="evidence" value="ECO:0007669"/>
    <property type="project" value="UniProtKB-SubCell"/>
</dbReference>
<feature type="binding site" evidence="4">
    <location>
        <begin position="950"/>
        <end position="957"/>
    </location>
    <ligand>
        <name>ATP</name>
        <dbReference type="ChEBI" id="CHEBI:30616"/>
    </ligand>
</feature>
<dbReference type="Gene3D" id="3.40.50.300">
    <property type="entry name" value="P-loop containing nucleotide triphosphate hydrolases"/>
    <property type="match status" value="4"/>
</dbReference>
<organism evidence="7 8">
    <name type="scientific">Clostridium porci</name>
    <dbReference type="NCBI Taxonomy" id="2605778"/>
    <lineage>
        <taxon>Bacteria</taxon>
        <taxon>Bacillati</taxon>
        <taxon>Bacillota</taxon>
        <taxon>Clostridia</taxon>
        <taxon>Eubacteriales</taxon>
        <taxon>Clostridiaceae</taxon>
        <taxon>Clostridium</taxon>
    </lineage>
</organism>
<dbReference type="GO" id="GO:0003677">
    <property type="term" value="F:DNA binding"/>
    <property type="evidence" value="ECO:0007669"/>
    <property type="project" value="InterPro"/>
</dbReference>
<dbReference type="PROSITE" id="PS50901">
    <property type="entry name" value="FTSK"/>
    <property type="match status" value="2"/>
</dbReference>
<feature type="binding site" evidence="4">
    <location>
        <begin position="611"/>
        <end position="618"/>
    </location>
    <ligand>
        <name>ATP</name>
        <dbReference type="ChEBI" id="CHEBI:30616"/>
    </ligand>
</feature>
<dbReference type="InterPro" id="IPR023839">
    <property type="entry name" value="Firmicutes_EssC_C"/>
</dbReference>
<evidence type="ECO:0000259" key="6">
    <source>
        <dbReference type="PROSITE" id="PS50901"/>
    </source>
</evidence>
<keyword evidence="5" id="KW-0472">Membrane</keyword>
<dbReference type="Proteomes" id="UP000429958">
    <property type="component" value="Unassembled WGS sequence"/>
</dbReference>
<comment type="caution">
    <text evidence="7">The sequence shown here is derived from an EMBL/GenBank/DDBJ whole genome shotgun (WGS) entry which is preliminary data.</text>
</comment>
<keyword evidence="8" id="KW-1185">Reference proteome</keyword>
<dbReference type="InterPro" id="IPR027417">
    <property type="entry name" value="P-loop_NTPase"/>
</dbReference>
<name>A0A7X2NPD0_9CLOT</name>
<evidence type="ECO:0000256" key="4">
    <source>
        <dbReference type="PROSITE-ProRule" id="PRU00289"/>
    </source>
</evidence>
<dbReference type="SUPFAM" id="SSF52540">
    <property type="entry name" value="P-loop containing nucleoside triphosphate hydrolases"/>
    <property type="match status" value="2"/>
</dbReference>
<dbReference type="NCBIfam" id="TIGR03928">
    <property type="entry name" value="T7_EssCb_Firm"/>
    <property type="match status" value="1"/>
</dbReference>
<reference evidence="7 8" key="1">
    <citation type="submission" date="2019-08" db="EMBL/GenBank/DDBJ databases">
        <title>In-depth cultivation of the pig gut microbiome towards novel bacterial diversity and tailored functional studies.</title>
        <authorList>
            <person name="Wylensek D."/>
            <person name="Hitch T.C.A."/>
            <person name="Clavel T."/>
        </authorList>
    </citation>
    <scope>NUCLEOTIDE SEQUENCE [LARGE SCALE GENOMIC DNA]</scope>
    <source>
        <strain evidence="7 8">WCA-389-WT-23D1</strain>
    </source>
</reference>
<feature type="domain" description="FtsK" evidence="6">
    <location>
        <begin position="933"/>
        <end position="1117"/>
    </location>
</feature>
<dbReference type="PANTHER" id="PTHR22683:SF1">
    <property type="entry name" value="TYPE VII SECRETION SYSTEM PROTEIN ESSC"/>
    <property type="match status" value="1"/>
</dbReference>
<evidence type="ECO:0000313" key="7">
    <source>
        <dbReference type="EMBL" id="MSS38614.1"/>
    </source>
</evidence>
<evidence type="ECO:0000256" key="3">
    <source>
        <dbReference type="ARBA" id="ARBA00022840"/>
    </source>
</evidence>
<proteinExistence type="predicted"/>